<comment type="caution">
    <text evidence="1">The sequence shown here is derived from an EMBL/GenBank/DDBJ whole genome shotgun (WGS) entry which is preliminary data.</text>
</comment>
<dbReference type="Proteomes" id="UP000182089">
    <property type="component" value="Unassembled WGS sequence"/>
</dbReference>
<gene>
    <name evidence="1" type="ORF">SAMN05216431_105133</name>
</gene>
<evidence type="ECO:0000313" key="2">
    <source>
        <dbReference type="Proteomes" id="UP000182089"/>
    </source>
</evidence>
<proteinExistence type="predicted"/>
<evidence type="ECO:0000313" key="1">
    <source>
        <dbReference type="EMBL" id="SEM62937.1"/>
    </source>
</evidence>
<reference evidence="1 2" key="1">
    <citation type="submission" date="2016-10" db="EMBL/GenBank/DDBJ databases">
        <authorList>
            <person name="Varghese N."/>
            <person name="Submissions S."/>
        </authorList>
    </citation>
    <scope>NUCLEOTIDE SEQUENCE [LARGE SCALE GENOMIC DNA]</scope>
    <source>
        <strain evidence="1 2">WC1T17</strain>
    </source>
</reference>
<accession>A0ABY1ABC2</accession>
<protein>
    <submittedName>
        <fullName evidence="1">Uncharacterized protein</fullName>
    </submittedName>
</protein>
<name>A0ABY1ABC2_9LACO</name>
<sequence length="196" mass="23120">MNSDKEAILKEAYSDLEYVFFYDLCNEWDLDDESNLARYLKVKQLTFPSPKDLHQQYLNRIFCAWVNDDYQLGTYPAYLTTENERQYEQQVIQANEAELAGDIYCLRCRRMACEYLLIKAHPELGLKYSCNLFNPNLDLVLVEQQLDVLADVYGYLALCDIDLIIPEIVHRCFTELMQFIIQYPKEYQAYLGLELS</sequence>
<dbReference type="EMBL" id="FOCC01000005">
    <property type="protein sequence ID" value="SEM62937.1"/>
    <property type="molecule type" value="Genomic_DNA"/>
</dbReference>
<organism evidence="1 2">
    <name type="scientific">Ligilactobacillus ruminis</name>
    <dbReference type="NCBI Taxonomy" id="1623"/>
    <lineage>
        <taxon>Bacteria</taxon>
        <taxon>Bacillati</taxon>
        <taxon>Bacillota</taxon>
        <taxon>Bacilli</taxon>
        <taxon>Lactobacillales</taxon>
        <taxon>Lactobacillaceae</taxon>
        <taxon>Ligilactobacillus</taxon>
    </lineage>
</organism>